<proteinExistence type="predicted"/>
<protein>
    <recommendedName>
        <fullName evidence="4">DUF2381 family protein</fullName>
    </recommendedName>
</protein>
<dbReference type="KEGG" id="mfu:LILAB_02595"/>
<sequence length="303" mass="32012">MRATSSVILLLVLLMAEGTPAQGTLAPANGARRIELGPDGSGALTEIAVSPGLSTVILFDSELAQDGVDVEESGSFSNVDIGRTTMRLVPSGRGQPGEKFRMSVRFRDGAAPPGALFLLTIHPARADSVVEVYRNARTVESYQQEAREARSETLRCQEDNARLMLERGAPSGLAGLLATGGVDANGVAGRIVTNTVTSDPRSALNLLRIQSYRAKARVALEVSLHDLRGERPWVVSGATLRGSPGTELKVLSVWQSSPIVSGESARVVVEAEAPAESARGAFSLKLWEADGPRTVTIGNVTFP</sequence>
<evidence type="ECO:0000256" key="1">
    <source>
        <dbReference type="SAM" id="SignalP"/>
    </source>
</evidence>
<dbReference type="NCBIfam" id="TIGR02268">
    <property type="entry name" value="Myxococcus xanthus paralogous family TIGR02268"/>
    <property type="match status" value="1"/>
</dbReference>
<feature type="signal peptide" evidence="1">
    <location>
        <begin position="1"/>
        <end position="21"/>
    </location>
</feature>
<gene>
    <name evidence="2" type="ordered locus">LILAB_02595</name>
</gene>
<name>F8CFD6_MYXFH</name>
<feature type="chain" id="PRO_5003368145" description="DUF2381 family protein" evidence="1">
    <location>
        <begin position="22"/>
        <end position="303"/>
    </location>
</feature>
<dbReference type="InterPro" id="IPR011754">
    <property type="entry name" value="Mxa_paralog_2268"/>
</dbReference>
<dbReference type="HOGENOM" id="CLU_078790_0_0_7"/>
<evidence type="ECO:0008006" key="4">
    <source>
        <dbReference type="Google" id="ProtNLM"/>
    </source>
</evidence>
<dbReference type="EMBL" id="CP002830">
    <property type="protein sequence ID" value="AEI62444.1"/>
    <property type="molecule type" value="Genomic_DNA"/>
</dbReference>
<reference evidence="2 3" key="1">
    <citation type="journal article" date="2011" name="J. Bacteriol.">
        <title>Genome sequence of the halotolerant marine bacterium Myxococcus fulvus HW-1.</title>
        <authorList>
            <person name="Li Z.F."/>
            <person name="Li X."/>
            <person name="Liu H."/>
            <person name="Liu X."/>
            <person name="Han K."/>
            <person name="Wu Z.H."/>
            <person name="Hu W."/>
            <person name="Li F.F."/>
            <person name="Li Y.Z."/>
        </authorList>
    </citation>
    <scope>NUCLEOTIDE SEQUENCE [LARGE SCALE GENOMIC DNA]</scope>
    <source>
        <strain evidence="3">ATCC BAA-855 / HW-1</strain>
    </source>
</reference>
<dbReference type="Proteomes" id="UP000000488">
    <property type="component" value="Chromosome"/>
</dbReference>
<keyword evidence="1" id="KW-0732">Signal</keyword>
<dbReference type="STRING" id="483219.LILAB_02595"/>
<dbReference type="AlphaFoldDB" id="F8CFD6"/>
<dbReference type="Pfam" id="PF09544">
    <property type="entry name" value="DUF2381"/>
    <property type="match status" value="1"/>
</dbReference>
<evidence type="ECO:0000313" key="3">
    <source>
        <dbReference type="Proteomes" id="UP000000488"/>
    </source>
</evidence>
<evidence type="ECO:0000313" key="2">
    <source>
        <dbReference type="EMBL" id="AEI62444.1"/>
    </source>
</evidence>
<accession>F8CFD6</accession>
<organism evidence="2 3">
    <name type="scientific">Myxococcus fulvus (strain ATCC BAA-855 / HW-1)</name>
    <dbReference type="NCBI Taxonomy" id="483219"/>
    <lineage>
        <taxon>Bacteria</taxon>
        <taxon>Pseudomonadati</taxon>
        <taxon>Myxococcota</taxon>
        <taxon>Myxococcia</taxon>
        <taxon>Myxococcales</taxon>
        <taxon>Cystobacterineae</taxon>
        <taxon>Myxococcaceae</taxon>
        <taxon>Myxococcus</taxon>
    </lineage>
</organism>